<accession>A0A2N8T2A2</accession>
<dbReference type="GO" id="GO:0030572">
    <property type="term" value="F:phosphatidyltransferase activity"/>
    <property type="evidence" value="ECO:0007669"/>
    <property type="project" value="UniProtKB-ARBA"/>
</dbReference>
<dbReference type="Pfam" id="PF13091">
    <property type="entry name" value="PLDc_2"/>
    <property type="match status" value="2"/>
</dbReference>
<dbReference type="Gene3D" id="3.30.870.10">
    <property type="entry name" value="Endonuclease Chain A"/>
    <property type="match status" value="2"/>
</dbReference>
<proteinExistence type="predicted"/>
<dbReference type="SMART" id="SM00155">
    <property type="entry name" value="PLDc"/>
    <property type="match status" value="2"/>
</dbReference>
<dbReference type="AlphaFoldDB" id="A0A2N8T2A2"/>
<dbReference type="InterPro" id="IPR025202">
    <property type="entry name" value="PLD-like_dom"/>
</dbReference>
<comment type="caution">
    <text evidence="2">The sequence shown here is derived from an EMBL/GenBank/DDBJ whole genome shotgun (WGS) entry which is preliminary data.</text>
</comment>
<dbReference type="CDD" id="cd09113">
    <property type="entry name" value="PLDc_ymdC_like_2"/>
    <property type="match status" value="1"/>
</dbReference>
<reference evidence="2 3" key="1">
    <citation type="submission" date="2018-01" db="EMBL/GenBank/DDBJ databases">
        <title>Denitrification phenotypes of diverse strains of Pseudomonas stutzeri.</title>
        <authorList>
            <person name="Milligan D.A."/>
            <person name="Bergaust L."/>
            <person name="Bakken L.R."/>
            <person name="Frostegard A."/>
        </authorList>
    </citation>
    <scope>NUCLEOTIDE SEQUENCE [LARGE SCALE GENOMIC DNA]</scope>
    <source>
        <strain evidence="2 3">24a75</strain>
    </source>
</reference>
<feature type="domain" description="PLD phosphodiesterase" evidence="1">
    <location>
        <begin position="407"/>
        <end position="434"/>
    </location>
</feature>
<feature type="domain" description="PLD phosphodiesterase" evidence="1">
    <location>
        <begin position="167"/>
        <end position="194"/>
    </location>
</feature>
<dbReference type="PANTHER" id="PTHR21248">
    <property type="entry name" value="CARDIOLIPIN SYNTHASE"/>
    <property type="match status" value="1"/>
</dbReference>
<evidence type="ECO:0000259" key="1">
    <source>
        <dbReference type="PROSITE" id="PS50035"/>
    </source>
</evidence>
<dbReference type="CDD" id="cd09111">
    <property type="entry name" value="PLDc_ymdC_like_1"/>
    <property type="match status" value="1"/>
</dbReference>
<dbReference type="GO" id="GO:0032049">
    <property type="term" value="P:cardiolipin biosynthetic process"/>
    <property type="evidence" value="ECO:0007669"/>
    <property type="project" value="UniProtKB-ARBA"/>
</dbReference>
<evidence type="ECO:0000313" key="2">
    <source>
        <dbReference type="EMBL" id="PNG08868.1"/>
    </source>
</evidence>
<dbReference type="PANTHER" id="PTHR21248:SF12">
    <property type="entry name" value="CARDIOLIPIN SYNTHASE C"/>
    <property type="match status" value="1"/>
</dbReference>
<dbReference type="SUPFAM" id="SSF56024">
    <property type="entry name" value="Phospholipase D/nuclease"/>
    <property type="match status" value="2"/>
</dbReference>
<organism evidence="2 3">
    <name type="scientific">Stutzerimonas stutzeri</name>
    <name type="common">Pseudomonas stutzeri</name>
    <dbReference type="NCBI Taxonomy" id="316"/>
    <lineage>
        <taxon>Bacteria</taxon>
        <taxon>Pseudomonadati</taxon>
        <taxon>Pseudomonadota</taxon>
        <taxon>Gammaproteobacteria</taxon>
        <taxon>Pseudomonadales</taxon>
        <taxon>Pseudomonadaceae</taxon>
        <taxon>Stutzerimonas</taxon>
    </lineage>
</organism>
<dbReference type="PROSITE" id="PS51257">
    <property type="entry name" value="PROKAR_LIPOPROTEIN"/>
    <property type="match status" value="1"/>
</dbReference>
<dbReference type="PROSITE" id="PS50035">
    <property type="entry name" value="PLD"/>
    <property type="match status" value="2"/>
</dbReference>
<name>A0A2N8T2A2_STUST</name>
<evidence type="ECO:0000313" key="3">
    <source>
        <dbReference type="Proteomes" id="UP000236023"/>
    </source>
</evidence>
<dbReference type="InterPro" id="IPR001736">
    <property type="entry name" value="PLipase_D/transphosphatidylase"/>
</dbReference>
<protein>
    <recommendedName>
        <fullName evidence="1">PLD phosphodiesterase domain-containing protein</fullName>
    </recommendedName>
</protein>
<dbReference type="Proteomes" id="UP000236023">
    <property type="component" value="Unassembled WGS sequence"/>
</dbReference>
<gene>
    <name evidence="2" type="ORF">CXK94_15285</name>
</gene>
<sequence length="516" mass="55865">MHPDRFATRWLVAFCAALLSGCSLPPLEGRTLSSAPSPAETADTPLGRAIVPQVDAHPGRSGIHPLDDPHDAFAARVLLAQAAERTLDVQYYIWRNDLTGTLLLEALHDAADRGVRVRLLLDDNGTAGLDRKLATLDAHPLIEVRLFNPFVVRRPKAIGYVSDFSRANRRMHNKSFTADSQATIVGGRNVGDEYFAAGEGVLFADLDVLAVGPVVEDVSRDFDRYWASDSAYPLAGILPDASPAALDELSAEASIIESNPAAGRYVAALRESAFIRALLAGELGFEWANTRMVSDDPAKGLGLASGDGLLTHQLGKILGEPSTDVELVSPYFVPTATGTAAFAALAGNGVKVRILTNSLDATDVAAVHAGYAKRRKDLLRAGIVLYELRRLAENGAPKDKAGPFGSSGSSLHAKTFSVDRKRVFVGSFNFDPRSANLNTELGFIIDSPQLAARIESMFDEQIPAASYEVRLSEQGRLYWLERRDGTSVRHDSEPEVSLWKRASVTLLSWLPIEWLL</sequence>
<dbReference type="RefSeq" id="WP_102894991.1">
    <property type="nucleotide sequence ID" value="NZ_JAMOHU010000006.1"/>
</dbReference>
<dbReference type="EMBL" id="POUT01000008">
    <property type="protein sequence ID" value="PNG08868.1"/>
    <property type="molecule type" value="Genomic_DNA"/>
</dbReference>
<dbReference type="FunFam" id="3.30.870.10:FF:000024">
    <property type="entry name" value="Cardiolipin synthase C"/>
    <property type="match status" value="1"/>
</dbReference>